<dbReference type="InterPro" id="IPR012226">
    <property type="entry name" value="Diguanyl_cyclase/Pdiesterase"/>
</dbReference>
<comment type="catalytic activity">
    <reaction evidence="1">
        <text>3',3'-c-di-GMP + H2O = 5'-phosphoguanylyl(3'-&gt;5')guanosine + H(+)</text>
        <dbReference type="Rhea" id="RHEA:24902"/>
        <dbReference type="ChEBI" id="CHEBI:15377"/>
        <dbReference type="ChEBI" id="CHEBI:15378"/>
        <dbReference type="ChEBI" id="CHEBI:58754"/>
        <dbReference type="ChEBI" id="CHEBI:58805"/>
        <dbReference type="EC" id="3.1.4.52"/>
    </reaction>
    <physiologicalReaction direction="left-to-right" evidence="1">
        <dbReference type="Rhea" id="RHEA:24903"/>
    </physiologicalReaction>
</comment>
<evidence type="ECO:0000259" key="4">
    <source>
        <dbReference type="PROSITE" id="PS50110"/>
    </source>
</evidence>
<dbReference type="Pfam" id="PF00990">
    <property type="entry name" value="GGDEF"/>
    <property type="match status" value="1"/>
</dbReference>
<dbReference type="SUPFAM" id="SSF52172">
    <property type="entry name" value="CheY-like"/>
    <property type="match status" value="1"/>
</dbReference>
<dbReference type="NCBIfam" id="TIGR00254">
    <property type="entry name" value="GGDEF"/>
    <property type="match status" value="1"/>
</dbReference>
<dbReference type="InterPro" id="IPR000700">
    <property type="entry name" value="PAS-assoc_C"/>
</dbReference>
<name>A0A2X0RDZ5_9PROT</name>
<keyword evidence="3" id="KW-0175">Coiled coil</keyword>
<dbReference type="SMART" id="SM00086">
    <property type="entry name" value="PAC"/>
    <property type="match status" value="2"/>
</dbReference>
<reference evidence="9" key="1">
    <citation type="submission" date="2018-05" db="EMBL/GenBank/DDBJ databases">
        <authorList>
            <person name="Lanie J.A."/>
            <person name="Ng W.-L."/>
            <person name="Kazmierczak K.M."/>
            <person name="Andrzejewski T.M."/>
            <person name="Davidsen T.M."/>
            <person name="Wayne K.J."/>
            <person name="Tettelin H."/>
            <person name="Glass J.I."/>
            <person name="Rusch D."/>
            <person name="Podicherti R."/>
            <person name="Tsui H.-C.T."/>
            <person name="Winkler M.E."/>
        </authorList>
    </citation>
    <scope>NUCLEOTIDE SEQUENCE</scope>
    <source>
        <strain evidence="9">KNB</strain>
    </source>
</reference>
<dbReference type="InterPro" id="IPR011006">
    <property type="entry name" value="CheY-like_superfamily"/>
</dbReference>
<keyword evidence="2" id="KW-0597">Phosphoprotein</keyword>
<feature type="domain" description="GGDEF" evidence="8">
    <location>
        <begin position="413"/>
        <end position="546"/>
    </location>
</feature>
<dbReference type="PANTHER" id="PTHR44757">
    <property type="entry name" value="DIGUANYLATE CYCLASE DGCP"/>
    <property type="match status" value="1"/>
</dbReference>
<dbReference type="InterPro" id="IPR035965">
    <property type="entry name" value="PAS-like_dom_sf"/>
</dbReference>
<evidence type="ECO:0000259" key="6">
    <source>
        <dbReference type="PROSITE" id="PS50113"/>
    </source>
</evidence>
<feature type="domain" description="PAC" evidence="6">
    <location>
        <begin position="329"/>
        <end position="381"/>
    </location>
</feature>
<dbReference type="PIRSF" id="PIRSF005925">
    <property type="entry name" value="Dos"/>
    <property type="match status" value="1"/>
</dbReference>
<dbReference type="SUPFAM" id="SSF55785">
    <property type="entry name" value="PYP-like sensor domain (PAS domain)"/>
    <property type="match status" value="2"/>
</dbReference>
<protein>
    <submittedName>
        <fullName evidence="9">Response regulator receiver modulated diguanylate cyclase/phosphodiesterase with PAS/PAC sensor(S)</fullName>
    </submittedName>
</protein>
<dbReference type="Pfam" id="PF00563">
    <property type="entry name" value="EAL"/>
    <property type="match status" value="1"/>
</dbReference>
<dbReference type="PROSITE" id="PS50110">
    <property type="entry name" value="RESPONSE_REGULATORY"/>
    <property type="match status" value="1"/>
</dbReference>
<dbReference type="FunFam" id="3.20.20.450:FF:000001">
    <property type="entry name" value="Cyclic di-GMP phosphodiesterase yahA"/>
    <property type="match status" value="1"/>
</dbReference>
<sequence length="816" mass="91795">MSKPVLRTLIIEDSEDDAFLLVRFLQQTYELKHIRVDSADGLKKALQDSEWDLVLSDHAMPGFDSFSALKIVQQSRHDLPFIIVSGAIGEDLAVAAIKAGAHDYLLKSNLKRLIPAIERELQAAEARRLQFQTEQRFRATFEQAAVGIAHVGLDGRWLRVNHKLCVISGYSEDELLARDHSSITYPNDLNEELASIKQILTGEVPSSTKEIRYVRKDGSLVWVNLTWSLTRTSMGEPDYIIEVIEDITERKEATERLRLFARIFDTINEGVVVTDASNHILFVNPAFSEITGYSPAEAIGKNPNMLHSGLMDQIFYDKMWQSIKKTGRWQGEISDRRKNGESYVEWLSISALKDKQGEHSHYIAVISDISERKAAEERMVYIAQHDFLTGLPNRMVLHDRLTQAIAHAEREQRKVAIMFLDLDRFKVINDTLGHLVGDKLLKIVADRISSVARMTDTVSRLGGDEFAILLTYVDHADDLGAIALKILKCVSGPCVIDGNEIEVTTSVGISVFPEDGNDSESLLAHADAAMYQAKLNGRNNYQFFTHDMNRRSLERMSMKNKLSHALERDELYLLYQPQVDLQSGHVVGAEALVRWDHPMYQNVLPSQFIPIAEENGLIPQIGEWVLREACRQNQVWRMQGLKEITMAVNLSTIQFRQKNLGETIKLILRESGLPPSGLELEITEGSVMHDAEAAILLLEDMKSMGLKLSVDDFGTGYSSLSYLKRFPIDKFKIDQSFVHDLATDRDSAVIVSAIITLAHGLHLKVIAEGVETAEQVAFLKKQGCDEVQGYYFGKPMSAEQFTLLLASGKELPRMQG</sequence>
<dbReference type="AlphaFoldDB" id="A0A2X0RDZ5"/>
<dbReference type="InterPro" id="IPR013655">
    <property type="entry name" value="PAS_fold_3"/>
</dbReference>
<dbReference type="SMART" id="SM00267">
    <property type="entry name" value="GGDEF"/>
    <property type="match status" value="1"/>
</dbReference>
<proteinExistence type="predicted"/>
<dbReference type="Gene3D" id="3.30.450.20">
    <property type="entry name" value="PAS domain"/>
    <property type="match status" value="2"/>
</dbReference>
<dbReference type="SMART" id="SM00052">
    <property type="entry name" value="EAL"/>
    <property type="match status" value="1"/>
</dbReference>
<dbReference type="InterPro" id="IPR001610">
    <property type="entry name" value="PAC"/>
</dbReference>
<evidence type="ECO:0000256" key="3">
    <source>
        <dbReference type="SAM" id="Coils"/>
    </source>
</evidence>
<dbReference type="InterPro" id="IPR013767">
    <property type="entry name" value="PAS_fold"/>
</dbReference>
<feature type="coiled-coil region" evidence="3">
    <location>
        <begin position="107"/>
        <end position="134"/>
    </location>
</feature>
<dbReference type="Gene3D" id="3.40.50.2300">
    <property type="match status" value="1"/>
</dbReference>
<evidence type="ECO:0000256" key="1">
    <source>
        <dbReference type="ARBA" id="ARBA00051114"/>
    </source>
</evidence>
<dbReference type="Pfam" id="PF08447">
    <property type="entry name" value="PAS_3"/>
    <property type="match status" value="1"/>
</dbReference>
<dbReference type="FunFam" id="3.30.70.270:FF:000001">
    <property type="entry name" value="Diguanylate cyclase domain protein"/>
    <property type="match status" value="1"/>
</dbReference>
<dbReference type="SMART" id="SM00091">
    <property type="entry name" value="PAS"/>
    <property type="match status" value="2"/>
</dbReference>
<dbReference type="SUPFAM" id="SSF141868">
    <property type="entry name" value="EAL domain-like"/>
    <property type="match status" value="1"/>
</dbReference>
<dbReference type="InterPro" id="IPR001789">
    <property type="entry name" value="Sig_transdc_resp-reg_receiver"/>
</dbReference>
<dbReference type="GO" id="GO:0071111">
    <property type="term" value="F:cyclic-guanylate-specific phosphodiesterase activity"/>
    <property type="evidence" value="ECO:0007669"/>
    <property type="project" value="UniProtKB-EC"/>
</dbReference>
<dbReference type="PROSITE" id="PS50887">
    <property type="entry name" value="GGDEF"/>
    <property type="match status" value="1"/>
</dbReference>
<organism evidence="9">
    <name type="scientific">Candidatus Nitrotoga fabula</name>
    <dbReference type="NCBI Taxonomy" id="2182327"/>
    <lineage>
        <taxon>Bacteria</taxon>
        <taxon>Pseudomonadati</taxon>
        <taxon>Pseudomonadota</taxon>
        <taxon>Betaproteobacteria</taxon>
        <taxon>Nitrosomonadales</taxon>
        <taxon>Gallionellaceae</taxon>
        <taxon>Candidatus Nitrotoga</taxon>
    </lineage>
</organism>
<feature type="modified residue" description="4-aspartylphosphate" evidence="2">
    <location>
        <position position="57"/>
    </location>
</feature>
<dbReference type="InterPro" id="IPR001633">
    <property type="entry name" value="EAL_dom"/>
</dbReference>
<dbReference type="NCBIfam" id="TIGR00229">
    <property type="entry name" value="sensory_box"/>
    <property type="match status" value="2"/>
</dbReference>
<dbReference type="PANTHER" id="PTHR44757:SF2">
    <property type="entry name" value="BIOFILM ARCHITECTURE MAINTENANCE PROTEIN MBAA"/>
    <property type="match status" value="1"/>
</dbReference>
<dbReference type="PROSITE" id="PS50112">
    <property type="entry name" value="PAS"/>
    <property type="match status" value="2"/>
</dbReference>
<accession>A0A2X0RDZ5</accession>
<dbReference type="PROSITE" id="PS50113">
    <property type="entry name" value="PAC"/>
    <property type="match status" value="2"/>
</dbReference>
<dbReference type="InterPro" id="IPR000014">
    <property type="entry name" value="PAS"/>
</dbReference>
<dbReference type="InterPro" id="IPR029787">
    <property type="entry name" value="Nucleotide_cyclase"/>
</dbReference>
<dbReference type="CDD" id="cd00130">
    <property type="entry name" value="PAS"/>
    <property type="match status" value="2"/>
</dbReference>
<dbReference type="SMART" id="SM00448">
    <property type="entry name" value="REC"/>
    <property type="match status" value="1"/>
</dbReference>
<evidence type="ECO:0000313" key="9">
    <source>
        <dbReference type="EMBL" id="SPS05884.1"/>
    </source>
</evidence>
<feature type="domain" description="PAS" evidence="5">
    <location>
        <begin position="256"/>
        <end position="302"/>
    </location>
</feature>
<evidence type="ECO:0000259" key="8">
    <source>
        <dbReference type="PROSITE" id="PS50887"/>
    </source>
</evidence>
<dbReference type="Gene3D" id="3.20.20.450">
    <property type="entry name" value="EAL domain"/>
    <property type="match status" value="1"/>
</dbReference>
<dbReference type="PROSITE" id="PS50883">
    <property type="entry name" value="EAL"/>
    <property type="match status" value="1"/>
</dbReference>
<dbReference type="InterPro" id="IPR035919">
    <property type="entry name" value="EAL_sf"/>
</dbReference>
<dbReference type="CDD" id="cd01949">
    <property type="entry name" value="GGDEF"/>
    <property type="match status" value="1"/>
</dbReference>
<dbReference type="CDD" id="cd00156">
    <property type="entry name" value="REC"/>
    <property type="match status" value="1"/>
</dbReference>
<dbReference type="SUPFAM" id="SSF55073">
    <property type="entry name" value="Nucleotide cyclase"/>
    <property type="match status" value="1"/>
</dbReference>
<feature type="domain" description="EAL" evidence="7">
    <location>
        <begin position="555"/>
        <end position="809"/>
    </location>
</feature>
<dbReference type="GO" id="GO:0000160">
    <property type="term" value="P:phosphorelay signal transduction system"/>
    <property type="evidence" value="ECO:0007669"/>
    <property type="project" value="InterPro"/>
</dbReference>
<feature type="domain" description="PAS" evidence="5">
    <location>
        <begin position="133"/>
        <end position="203"/>
    </location>
</feature>
<dbReference type="Pfam" id="PF00989">
    <property type="entry name" value="PAS"/>
    <property type="match status" value="1"/>
</dbReference>
<dbReference type="InterPro" id="IPR000160">
    <property type="entry name" value="GGDEF_dom"/>
</dbReference>
<dbReference type="GO" id="GO:0071732">
    <property type="term" value="P:cellular response to nitric oxide"/>
    <property type="evidence" value="ECO:0007669"/>
    <property type="project" value="UniProtKB-ARBA"/>
</dbReference>
<dbReference type="InterPro" id="IPR052155">
    <property type="entry name" value="Biofilm_reg_signaling"/>
</dbReference>
<dbReference type="CDD" id="cd01948">
    <property type="entry name" value="EAL"/>
    <property type="match status" value="1"/>
</dbReference>
<feature type="domain" description="Response regulatory" evidence="4">
    <location>
        <begin position="7"/>
        <end position="122"/>
    </location>
</feature>
<dbReference type="Gene3D" id="3.30.70.270">
    <property type="match status" value="1"/>
</dbReference>
<feature type="domain" description="PAC" evidence="6">
    <location>
        <begin position="207"/>
        <end position="259"/>
    </location>
</feature>
<evidence type="ECO:0000259" key="7">
    <source>
        <dbReference type="PROSITE" id="PS50883"/>
    </source>
</evidence>
<dbReference type="InterPro" id="IPR043128">
    <property type="entry name" value="Rev_trsase/Diguanyl_cyclase"/>
</dbReference>
<dbReference type="Pfam" id="PF00072">
    <property type="entry name" value="Response_reg"/>
    <property type="match status" value="1"/>
</dbReference>
<dbReference type="EMBL" id="LS423452">
    <property type="protein sequence ID" value="SPS05884.1"/>
    <property type="molecule type" value="Genomic_DNA"/>
</dbReference>
<evidence type="ECO:0000256" key="2">
    <source>
        <dbReference type="PROSITE-ProRule" id="PRU00169"/>
    </source>
</evidence>
<evidence type="ECO:0000259" key="5">
    <source>
        <dbReference type="PROSITE" id="PS50112"/>
    </source>
</evidence>
<gene>
    <name evidence="9" type="ORF">NITFAB_1474</name>
</gene>